<dbReference type="EMBL" id="GQ900490">
    <property type="protein sequence ID" value="ADA80499.1"/>
    <property type="molecule type" value="Genomic_DNA"/>
</dbReference>
<keyword evidence="1" id="KW-1133">Transmembrane helix</keyword>
<keyword evidence="1" id="KW-0812">Transmembrane</keyword>
<sequence>MVYGIILIHDKAPLSNGLITYIIAECALFLYSLSKDK</sequence>
<reference evidence="2" key="2">
    <citation type="submission" date="2009-12" db="EMBL/GenBank/DDBJ databases">
        <authorList>
            <person name="Summers A.O."/>
            <person name="Shearer J."/>
            <person name="Wireman J."/>
        </authorList>
    </citation>
    <scope>NUCLEOTIDE SEQUENCE</scope>
    <source>
        <strain evidence="2">SK413</strain>
        <plasmid evidence="2">pSK21</plasmid>
    </source>
</reference>
<keyword evidence="1" id="KW-0472">Membrane</keyword>
<evidence type="ECO:0000256" key="1">
    <source>
        <dbReference type="SAM" id="Phobius"/>
    </source>
</evidence>
<reference evidence="2" key="1">
    <citation type="submission" date="2009-08" db="EMBL/GenBank/DDBJ databases">
        <authorList>
            <person name="Gill J."/>
            <person name="Borman J."/>
            <person name="Shetty J."/>
            <person name="Hostetler J."/>
            <person name="Durkin S."/>
            <person name="Montgomery B."/>
        </authorList>
    </citation>
    <scope>NUCLEOTIDE SEQUENCE</scope>
    <source>
        <strain evidence="2">SK413</strain>
        <plasmid evidence="2">pSK21</plasmid>
    </source>
</reference>
<evidence type="ECO:0000313" key="2">
    <source>
        <dbReference type="EMBL" id="ADA80499.1"/>
    </source>
</evidence>
<accession>D2JF73</accession>
<proteinExistence type="predicted"/>
<protein>
    <submittedName>
        <fullName evidence="2">Uncharacterized protein</fullName>
    </submittedName>
</protein>
<keyword evidence="2" id="KW-0614">Plasmid</keyword>
<feature type="transmembrane region" description="Helical" evidence="1">
    <location>
        <begin position="12"/>
        <end position="33"/>
    </location>
</feature>
<gene>
    <name evidence="2" type="ORF">SAP091A_012</name>
</gene>
<geneLocation type="plasmid" evidence="2">
    <name>pSK21</name>
</geneLocation>
<name>D2JF73_STAAU</name>
<dbReference type="AlphaFoldDB" id="D2JF73"/>
<organism evidence="2">
    <name type="scientific">Staphylococcus aureus</name>
    <dbReference type="NCBI Taxonomy" id="1280"/>
    <lineage>
        <taxon>Bacteria</taxon>
        <taxon>Bacillati</taxon>
        <taxon>Bacillota</taxon>
        <taxon>Bacilli</taxon>
        <taxon>Bacillales</taxon>
        <taxon>Staphylococcaceae</taxon>
        <taxon>Staphylococcus</taxon>
    </lineage>
</organism>